<dbReference type="Proteomes" id="UP000663855">
    <property type="component" value="Unassembled WGS sequence"/>
</dbReference>
<name>A0A814J5Y3_9BILA</name>
<organism evidence="1 3">
    <name type="scientific">Rotaria magnacalcarata</name>
    <dbReference type="NCBI Taxonomy" id="392030"/>
    <lineage>
        <taxon>Eukaryota</taxon>
        <taxon>Metazoa</taxon>
        <taxon>Spiralia</taxon>
        <taxon>Gnathifera</taxon>
        <taxon>Rotifera</taxon>
        <taxon>Eurotatoria</taxon>
        <taxon>Bdelloidea</taxon>
        <taxon>Philodinida</taxon>
        <taxon>Philodinidae</taxon>
        <taxon>Rotaria</taxon>
    </lineage>
</organism>
<dbReference type="AlphaFoldDB" id="A0A814J5Y3"/>
<protein>
    <submittedName>
        <fullName evidence="1">Uncharacterized protein</fullName>
    </submittedName>
</protein>
<evidence type="ECO:0000313" key="2">
    <source>
        <dbReference type="EMBL" id="CAF4018139.1"/>
    </source>
</evidence>
<dbReference type="Proteomes" id="UP000676336">
    <property type="component" value="Unassembled WGS sequence"/>
</dbReference>
<evidence type="ECO:0000313" key="1">
    <source>
        <dbReference type="EMBL" id="CAF1033059.1"/>
    </source>
</evidence>
<gene>
    <name evidence="1" type="ORF">CJN711_LOCUS3898</name>
    <name evidence="2" type="ORF">SMN809_LOCUS12860</name>
</gene>
<accession>A0A814J5Y3</accession>
<sequence>MIVHQYRLVIPTVVDEGNSRNEIHLESTGNHSLKVKSSALLATEEATKRVFDSPLSKHRWWLVIPCLLIITPVTVPDTLLMNDFMVRRYEHLYRLDSFGKGQRRACRELSTSTLGYWYLQQYSSIEVDYNIDQQNTAEFNDVERIREEILFNPENLCKIVLLELDIRAKLSKLVNHDEYAIVFIAAAIIEVVGDKAIAAVSNAIYNVSIKLRV</sequence>
<dbReference type="EMBL" id="CAJNOV010000642">
    <property type="protein sequence ID" value="CAF1033059.1"/>
    <property type="molecule type" value="Genomic_DNA"/>
</dbReference>
<reference evidence="1" key="1">
    <citation type="submission" date="2021-02" db="EMBL/GenBank/DDBJ databases">
        <authorList>
            <person name="Nowell W R."/>
        </authorList>
    </citation>
    <scope>NUCLEOTIDE SEQUENCE</scope>
</reference>
<comment type="caution">
    <text evidence="1">The sequence shown here is derived from an EMBL/GenBank/DDBJ whole genome shotgun (WGS) entry which is preliminary data.</text>
</comment>
<proteinExistence type="predicted"/>
<evidence type="ECO:0000313" key="3">
    <source>
        <dbReference type="Proteomes" id="UP000663855"/>
    </source>
</evidence>
<dbReference type="EMBL" id="CAJOBI010004967">
    <property type="protein sequence ID" value="CAF4018139.1"/>
    <property type="molecule type" value="Genomic_DNA"/>
</dbReference>